<feature type="coiled-coil region" evidence="2">
    <location>
        <begin position="117"/>
        <end position="144"/>
    </location>
</feature>
<sequence>MSKLLSSLDTLGENEQREAGESLEALKRPVKEMMQDQSNQLPTQLHQLKETVSQLEPNYLKASQTKKWVNKLLRRNPIEQYARKYQTVEAQVDSIVEGLLSGKDKLQEDSLMLHQLKDTARKRINNLNEQIELGQQLNRMLEDEMTKEQWADNPNELKKGQLKVTSRVKNMSQAVMVLQQSLASVDLIVENNDKLEEAIFNAITMTKNVITVSASIQLALSNQQKVIKAVKNVNEATESMLLSNSELLKQNTEQTLKTLEEPAIAIESFRKAYNNVFEAIELTEKSNEKIVQSGQQFIKELDTLNKEMQTKLLN</sequence>
<gene>
    <name evidence="4" type="ORF">ACFFH4_12925</name>
</gene>
<organism evidence="4 5">
    <name type="scientific">Halalkalibacter alkalisediminis</name>
    <dbReference type="NCBI Taxonomy" id="935616"/>
    <lineage>
        <taxon>Bacteria</taxon>
        <taxon>Bacillati</taxon>
        <taxon>Bacillota</taxon>
        <taxon>Bacilli</taxon>
        <taxon>Bacillales</taxon>
        <taxon>Bacillaceae</taxon>
        <taxon>Halalkalibacter</taxon>
    </lineage>
</organism>
<evidence type="ECO:0000256" key="1">
    <source>
        <dbReference type="ARBA" id="ARBA00005541"/>
    </source>
</evidence>
<dbReference type="PANTHER" id="PTHR38432:SF1">
    <property type="entry name" value="TELA-LIKE PROTEIN SAOUHSC_01408"/>
    <property type="match status" value="1"/>
</dbReference>
<keyword evidence="5" id="KW-1185">Reference proteome</keyword>
<evidence type="ECO:0000313" key="4">
    <source>
        <dbReference type="EMBL" id="MFC0559956.1"/>
    </source>
</evidence>
<dbReference type="RefSeq" id="WP_390186682.1">
    <property type="nucleotide sequence ID" value="NZ_JAQQWT010000002.1"/>
</dbReference>
<protein>
    <submittedName>
        <fullName evidence="4">Toxic anion resistance protein</fullName>
    </submittedName>
</protein>
<accession>A0ABV6NH24</accession>
<keyword evidence="2" id="KW-0175">Coiled coil</keyword>
<proteinExistence type="inferred from homology"/>
<reference evidence="4 5" key="1">
    <citation type="submission" date="2024-09" db="EMBL/GenBank/DDBJ databases">
        <authorList>
            <person name="Sun Q."/>
            <person name="Mori K."/>
        </authorList>
    </citation>
    <scope>NUCLEOTIDE SEQUENCE [LARGE SCALE GENOMIC DNA]</scope>
    <source>
        <strain evidence="4 5">NCAIM B.02301</strain>
    </source>
</reference>
<name>A0ABV6NH24_9BACI</name>
<dbReference type="Pfam" id="PF05816">
    <property type="entry name" value="TelA"/>
    <property type="match status" value="1"/>
</dbReference>
<comment type="caution">
    <text evidence="4">The sequence shown here is derived from an EMBL/GenBank/DDBJ whole genome shotgun (WGS) entry which is preliminary data.</text>
</comment>
<evidence type="ECO:0000313" key="5">
    <source>
        <dbReference type="Proteomes" id="UP001589833"/>
    </source>
</evidence>
<evidence type="ECO:0000256" key="2">
    <source>
        <dbReference type="SAM" id="Coils"/>
    </source>
</evidence>
<feature type="region of interest" description="Disordered" evidence="3">
    <location>
        <begin position="1"/>
        <end position="20"/>
    </location>
</feature>
<dbReference type="Proteomes" id="UP001589833">
    <property type="component" value="Unassembled WGS sequence"/>
</dbReference>
<comment type="similarity">
    <text evidence="1">Belongs to the TelA family.</text>
</comment>
<dbReference type="InterPro" id="IPR008863">
    <property type="entry name" value="Toxic_anion-R_TelA"/>
</dbReference>
<dbReference type="EMBL" id="JBHLTR010000017">
    <property type="protein sequence ID" value="MFC0559956.1"/>
    <property type="molecule type" value="Genomic_DNA"/>
</dbReference>
<evidence type="ECO:0000256" key="3">
    <source>
        <dbReference type="SAM" id="MobiDB-lite"/>
    </source>
</evidence>
<dbReference type="PANTHER" id="PTHR38432">
    <property type="entry name" value="TELA-LIKE PROTEIN SAOUHSC_01408"/>
    <property type="match status" value="1"/>
</dbReference>